<proteinExistence type="predicted"/>
<keyword evidence="2" id="KW-1185">Reference proteome</keyword>
<reference evidence="2" key="1">
    <citation type="journal article" date="2012" name="Nat. Biotechnol.">
        <title>Reference genome sequence of the model plant Setaria.</title>
        <authorList>
            <person name="Bennetzen J.L."/>
            <person name="Schmutz J."/>
            <person name="Wang H."/>
            <person name="Percifield R."/>
            <person name="Hawkins J."/>
            <person name="Pontaroli A.C."/>
            <person name="Estep M."/>
            <person name="Feng L."/>
            <person name="Vaughn J.N."/>
            <person name="Grimwood J."/>
            <person name="Jenkins J."/>
            <person name="Barry K."/>
            <person name="Lindquist E."/>
            <person name="Hellsten U."/>
            <person name="Deshpande S."/>
            <person name="Wang X."/>
            <person name="Wu X."/>
            <person name="Mitros T."/>
            <person name="Triplett J."/>
            <person name="Yang X."/>
            <person name="Ye C.Y."/>
            <person name="Mauro-Herrera M."/>
            <person name="Wang L."/>
            <person name="Li P."/>
            <person name="Sharma M."/>
            <person name="Sharma R."/>
            <person name="Ronald P.C."/>
            <person name="Panaud O."/>
            <person name="Kellogg E.A."/>
            <person name="Brutnell T.P."/>
            <person name="Doust A.N."/>
            <person name="Tuskan G.A."/>
            <person name="Rokhsar D."/>
            <person name="Devos K.M."/>
        </authorList>
    </citation>
    <scope>NUCLEOTIDE SEQUENCE [LARGE SCALE GENOMIC DNA]</scope>
    <source>
        <strain evidence="2">cv. Yugu1</strain>
    </source>
</reference>
<evidence type="ECO:0000313" key="2">
    <source>
        <dbReference type="Proteomes" id="UP000004995"/>
    </source>
</evidence>
<sequence length="64" mass="7454">MHRHKIRYVSEKFARMKMVSSRENRKADKHNTCCWVCQNKTVFFMVQHGLGSITVGSSIVYSTC</sequence>
<organism evidence="1 2">
    <name type="scientific">Setaria italica</name>
    <name type="common">Foxtail millet</name>
    <name type="synonym">Panicum italicum</name>
    <dbReference type="NCBI Taxonomy" id="4555"/>
    <lineage>
        <taxon>Eukaryota</taxon>
        <taxon>Viridiplantae</taxon>
        <taxon>Streptophyta</taxon>
        <taxon>Embryophyta</taxon>
        <taxon>Tracheophyta</taxon>
        <taxon>Spermatophyta</taxon>
        <taxon>Magnoliopsida</taxon>
        <taxon>Liliopsida</taxon>
        <taxon>Poales</taxon>
        <taxon>Poaceae</taxon>
        <taxon>PACMAD clade</taxon>
        <taxon>Panicoideae</taxon>
        <taxon>Panicodae</taxon>
        <taxon>Paniceae</taxon>
        <taxon>Cenchrinae</taxon>
        <taxon>Setaria</taxon>
    </lineage>
</organism>
<dbReference type="EMBL" id="AGNK02003429">
    <property type="status" value="NOT_ANNOTATED_CDS"/>
    <property type="molecule type" value="Genomic_DNA"/>
</dbReference>
<dbReference type="InParanoid" id="K3XP30"/>
<dbReference type="EnsemblPlants" id="KQL08233">
    <property type="protein sequence ID" value="KQL08233"/>
    <property type="gene ID" value="SETIT_003653mg"/>
</dbReference>
<dbReference type="Gramene" id="KQL08233">
    <property type="protein sequence ID" value="KQL08233"/>
    <property type="gene ID" value="SETIT_003653mg"/>
</dbReference>
<dbReference type="AlphaFoldDB" id="K3XP30"/>
<evidence type="ECO:0000313" key="1">
    <source>
        <dbReference type="EnsemblPlants" id="KQL08233"/>
    </source>
</evidence>
<dbReference type="HOGENOM" id="CLU_2871896_0_0_1"/>
<accession>K3XP30</accession>
<name>K3XP30_SETIT</name>
<protein>
    <submittedName>
        <fullName evidence="1">Uncharacterized protein</fullName>
    </submittedName>
</protein>
<reference evidence="1" key="2">
    <citation type="submission" date="2018-08" db="UniProtKB">
        <authorList>
            <consortium name="EnsemblPlants"/>
        </authorList>
    </citation>
    <scope>IDENTIFICATION</scope>
    <source>
        <strain evidence="1">Yugu1</strain>
    </source>
</reference>
<dbReference type="Proteomes" id="UP000004995">
    <property type="component" value="Unassembled WGS sequence"/>
</dbReference>